<reference evidence="3" key="1">
    <citation type="submission" date="2020-10" db="EMBL/GenBank/DDBJ databases">
        <authorList>
            <person name="Han B."/>
            <person name="Lu T."/>
            <person name="Zhao Q."/>
            <person name="Huang X."/>
            <person name="Zhao Y."/>
        </authorList>
    </citation>
    <scope>NUCLEOTIDE SEQUENCE</scope>
</reference>
<dbReference type="GO" id="GO:0008017">
    <property type="term" value="F:microtubule binding"/>
    <property type="evidence" value="ECO:0007669"/>
    <property type="project" value="TreeGrafter"/>
</dbReference>
<evidence type="ECO:0000313" key="4">
    <source>
        <dbReference type="Proteomes" id="UP000604825"/>
    </source>
</evidence>
<dbReference type="GO" id="GO:0051225">
    <property type="term" value="P:spindle assembly"/>
    <property type="evidence" value="ECO:0007669"/>
    <property type="project" value="TreeGrafter"/>
</dbReference>
<comment type="caution">
    <text evidence="3">The sequence shown here is derived from an EMBL/GenBank/DDBJ whole genome shotgun (WGS) entry which is preliminary data.</text>
</comment>
<name>A0A811N0K4_9POAL</name>
<dbReference type="OrthoDB" id="542108at2759"/>
<feature type="compositionally biased region" description="Low complexity" evidence="2">
    <location>
        <begin position="85"/>
        <end position="111"/>
    </location>
</feature>
<evidence type="ECO:0000313" key="3">
    <source>
        <dbReference type="EMBL" id="CAD6213627.1"/>
    </source>
</evidence>
<sequence>MVAASSSTAPQVAKMPAAPTSSTSEPLPSVTPTRPRLRCCIVREVSSRYLSTPLPAPSPRLSTSSFHSATPLSAPSPRLSTSSFHSATPLPAPSPHLSTSSSHSSTPSTRAAHNHCMPAASTTAASGLADENRPPPPTPGSRKRGAAWDLFEEMHCPRLNPLAPLAVAGVPGATATPRPGPRRILDPLSRASPNITTAARQHRRGCARPSTPARTSFSFYSASPETSAAAIDSWAAAPCPRPVPFSELRTLPPGTTEGPGRPPNPFCFQALASALPDRCRAKIPAAVVKPAPPPPTRKVVVVKKGAAVMGGSKSAGKQEDVQKLRILDNCYMQYRFLNAQAEAVAITKKAVAEESLYGLWERIADLQKSVAQKKAELECLKRMEKVDFVVDAQVPSLEQWCELEREHISCLASGTVALRDAASRVPIRGNIKTNIGGVKLAFNSLC</sequence>
<dbReference type="EMBL" id="CAJGYO010000002">
    <property type="protein sequence ID" value="CAD6213627.1"/>
    <property type="molecule type" value="Genomic_DNA"/>
</dbReference>
<feature type="compositionally biased region" description="Polar residues" evidence="2">
    <location>
        <begin position="19"/>
        <end position="32"/>
    </location>
</feature>
<dbReference type="Pfam" id="PF04484">
    <property type="entry name" value="QWRF"/>
    <property type="match status" value="1"/>
</dbReference>
<feature type="compositionally biased region" description="Polar residues" evidence="2">
    <location>
        <begin position="60"/>
        <end position="84"/>
    </location>
</feature>
<evidence type="ECO:0000256" key="2">
    <source>
        <dbReference type="SAM" id="MobiDB-lite"/>
    </source>
</evidence>
<organism evidence="3 4">
    <name type="scientific">Miscanthus lutarioriparius</name>
    <dbReference type="NCBI Taxonomy" id="422564"/>
    <lineage>
        <taxon>Eukaryota</taxon>
        <taxon>Viridiplantae</taxon>
        <taxon>Streptophyta</taxon>
        <taxon>Embryophyta</taxon>
        <taxon>Tracheophyta</taxon>
        <taxon>Spermatophyta</taxon>
        <taxon>Magnoliopsida</taxon>
        <taxon>Liliopsida</taxon>
        <taxon>Poales</taxon>
        <taxon>Poaceae</taxon>
        <taxon>PACMAD clade</taxon>
        <taxon>Panicoideae</taxon>
        <taxon>Andropogonodae</taxon>
        <taxon>Andropogoneae</taxon>
        <taxon>Saccharinae</taxon>
        <taxon>Miscanthus</taxon>
    </lineage>
</organism>
<dbReference type="Proteomes" id="UP000604825">
    <property type="component" value="Unassembled WGS sequence"/>
</dbReference>
<dbReference type="GO" id="GO:0005880">
    <property type="term" value="C:nuclear microtubule"/>
    <property type="evidence" value="ECO:0007669"/>
    <property type="project" value="TreeGrafter"/>
</dbReference>
<protein>
    <submittedName>
        <fullName evidence="3">Uncharacterized protein</fullName>
    </submittedName>
</protein>
<feature type="region of interest" description="Disordered" evidence="2">
    <location>
        <begin position="50"/>
        <end position="144"/>
    </location>
</feature>
<gene>
    <name evidence="3" type="ORF">NCGR_LOCUS9145</name>
</gene>
<comment type="similarity">
    <text evidence="1">Belongs to the QWRF family.</text>
</comment>
<proteinExistence type="inferred from homology"/>
<dbReference type="GO" id="GO:0005737">
    <property type="term" value="C:cytoplasm"/>
    <property type="evidence" value="ECO:0007669"/>
    <property type="project" value="TreeGrafter"/>
</dbReference>
<feature type="region of interest" description="Disordered" evidence="2">
    <location>
        <begin position="1"/>
        <end position="37"/>
    </location>
</feature>
<dbReference type="PANTHER" id="PTHR31807">
    <property type="entry name" value="AUGMIN FAMILY MEMBER"/>
    <property type="match status" value="1"/>
</dbReference>
<dbReference type="AlphaFoldDB" id="A0A811N0K4"/>
<dbReference type="PANTHER" id="PTHR31807:SF25">
    <property type="entry name" value="QWRF MOTIF-CONTAINING PROTEIN 6"/>
    <property type="match status" value="1"/>
</dbReference>
<accession>A0A811N0K4</accession>
<feature type="compositionally biased region" description="Polar residues" evidence="2">
    <location>
        <begin position="1"/>
        <end position="10"/>
    </location>
</feature>
<dbReference type="InterPro" id="IPR007573">
    <property type="entry name" value="QWRF"/>
</dbReference>
<keyword evidence="4" id="KW-1185">Reference proteome</keyword>
<evidence type="ECO:0000256" key="1">
    <source>
        <dbReference type="ARBA" id="ARBA00010016"/>
    </source>
</evidence>